<protein>
    <recommendedName>
        <fullName evidence="3">F-box domain-containing protein</fullName>
    </recommendedName>
</protein>
<dbReference type="SUPFAM" id="SSF52047">
    <property type="entry name" value="RNI-like"/>
    <property type="match status" value="1"/>
</dbReference>
<dbReference type="EnsemblProtists" id="EOD13500">
    <property type="protein sequence ID" value="EOD13500"/>
    <property type="gene ID" value="EMIHUDRAFT_212592"/>
</dbReference>
<evidence type="ECO:0000313" key="2">
    <source>
        <dbReference type="Proteomes" id="UP000013827"/>
    </source>
</evidence>
<dbReference type="Gene3D" id="3.80.10.10">
    <property type="entry name" value="Ribonuclease Inhibitor"/>
    <property type="match status" value="1"/>
</dbReference>
<evidence type="ECO:0000313" key="1">
    <source>
        <dbReference type="EnsemblProtists" id="EOD13500"/>
    </source>
</evidence>
<dbReference type="PaxDb" id="2903-EOD13500"/>
<dbReference type="KEGG" id="ehx:EMIHUDRAFT_212592"/>
<dbReference type="GeneID" id="17259636"/>
<dbReference type="Proteomes" id="UP000013827">
    <property type="component" value="Unassembled WGS sequence"/>
</dbReference>
<evidence type="ECO:0008006" key="3">
    <source>
        <dbReference type="Google" id="ProtNLM"/>
    </source>
</evidence>
<reference evidence="1" key="2">
    <citation type="submission" date="2024-10" db="UniProtKB">
        <authorList>
            <consortium name="EnsemblProtists"/>
        </authorList>
    </citation>
    <scope>IDENTIFICATION</scope>
</reference>
<name>A0A0D3IQG5_EMIH1</name>
<sequence length="184" mass="20620">MYLKRCYNGMALTYALTFANINSTVLFYKSSLVKLEMTSRPEFGTILLTSQKRVRFVCVASFSHTPVDHAVVAELVQRCGSHLQHLGLTFNPDITDETVALIAQNCSMLKKLWLNGCDKLTYQSYQAVYDGCPALTDIGCFCSVSKEASIPDDTFEINVQIGERRFGPWEEVFHENPDATGTQN</sequence>
<dbReference type="InterPro" id="IPR032675">
    <property type="entry name" value="LRR_dom_sf"/>
</dbReference>
<dbReference type="InterPro" id="IPR006553">
    <property type="entry name" value="Leu-rich_rpt_Cys-con_subtyp"/>
</dbReference>
<dbReference type="RefSeq" id="XP_005765929.1">
    <property type="nucleotide sequence ID" value="XM_005765872.1"/>
</dbReference>
<keyword evidence="2" id="KW-1185">Reference proteome</keyword>
<dbReference type="HOGENOM" id="CLU_1470817_0_0_1"/>
<proteinExistence type="predicted"/>
<reference evidence="2" key="1">
    <citation type="journal article" date="2013" name="Nature">
        <title>Pan genome of the phytoplankton Emiliania underpins its global distribution.</title>
        <authorList>
            <person name="Read B.A."/>
            <person name="Kegel J."/>
            <person name="Klute M.J."/>
            <person name="Kuo A."/>
            <person name="Lefebvre S.C."/>
            <person name="Maumus F."/>
            <person name="Mayer C."/>
            <person name="Miller J."/>
            <person name="Monier A."/>
            <person name="Salamov A."/>
            <person name="Young J."/>
            <person name="Aguilar M."/>
            <person name="Claverie J.M."/>
            <person name="Frickenhaus S."/>
            <person name="Gonzalez K."/>
            <person name="Herman E.K."/>
            <person name="Lin Y.C."/>
            <person name="Napier J."/>
            <person name="Ogata H."/>
            <person name="Sarno A.F."/>
            <person name="Shmutz J."/>
            <person name="Schroeder D."/>
            <person name="de Vargas C."/>
            <person name="Verret F."/>
            <person name="von Dassow P."/>
            <person name="Valentin K."/>
            <person name="Van de Peer Y."/>
            <person name="Wheeler G."/>
            <person name="Dacks J.B."/>
            <person name="Delwiche C.F."/>
            <person name="Dyhrman S.T."/>
            <person name="Glockner G."/>
            <person name="John U."/>
            <person name="Richards T."/>
            <person name="Worden A.Z."/>
            <person name="Zhang X."/>
            <person name="Grigoriev I.V."/>
            <person name="Allen A.E."/>
            <person name="Bidle K."/>
            <person name="Borodovsky M."/>
            <person name="Bowler C."/>
            <person name="Brownlee C."/>
            <person name="Cock J.M."/>
            <person name="Elias M."/>
            <person name="Gladyshev V.N."/>
            <person name="Groth M."/>
            <person name="Guda C."/>
            <person name="Hadaegh A."/>
            <person name="Iglesias-Rodriguez M.D."/>
            <person name="Jenkins J."/>
            <person name="Jones B.M."/>
            <person name="Lawson T."/>
            <person name="Leese F."/>
            <person name="Lindquist E."/>
            <person name="Lobanov A."/>
            <person name="Lomsadze A."/>
            <person name="Malik S.B."/>
            <person name="Marsh M.E."/>
            <person name="Mackinder L."/>
            <person name="Mock T."/>
            <person name="Mueller-Roeber B."/>
            <person name="Pagarete A."/>
            <person name="Parker M."/>
            <person name="Probert I."/>
            <person name="Quesneville H."/>
            <person name="Raines C."/>
            <person name="Rensing S.A."/>
            <person name="Riano-Pachon D.M."/>
            <person name="Richier S."/>
            <person name="Rokitta S."/>
            <person name="Shiraiwa Y."/>
            <person name="Soanes D.M."/>
            <person name="van der Giezen M."/>
            <person name="Wahlund T.M."/>
            <person name="Williams B."/>
            <person name="Wilson W."/>
            <person name="Wolfe G."/>
            <person name="Wurch L.L."/>
        </authorList>
    </citation>
    <scope>NUCLEOTIDE SEQUENCE</scope>
</reference>
<organism evidence="1 2">
    <name type="scientific">Emiliania huxleyi (strain CCMP1516)</name>
    <dbReference type="NCBI Taxonomy" id="280463"/>
    <lineage>
        <taxon>Eukaryota</taxon>
        <taxon>Haptista</taxon>
        <taxon>Haptophyta</taxon>
        <taxon>Prymnesiophyceae</taxon>
        <taxon>Isochrysidales</taxon>
        <taxon>Noelaerhabdaceae</taxon>
        <taxon>Emiliania</taxon>
    </lineage>
</organism>
<dbReference type="SMART" id="SM00367">
    <property type="entry name" value="LRR_CC"/>
    <property type="match status" value="2"/>
</dbReference>
<accession>A0A0D3IQG5</accession>
<dbReference type="AlphaFoldDB" id="A0A0D3IQG5"/>